<dbReference type="Gene3D" id="3.20.20.450">
    <property type="entry name" value="EAL domain"/>
    <property type="match status" value="1"/>
</dbReference>
<dbReference type="SUPFAM" id="SSF55073">
    <property type="entry name" value="Nucleotide cyclase"/>
    <property type="match status" value="1"/>
</dbReference>
<feature type="domain" description="EAL" evidence="2">
    <location>
        <begin position="515"/>
        <end position="764"/>
    </location>
</feature>
<protein>
    <submittedName>
        <fullName evidence="3">EAL domain-containing protein</fullName>
    </submittedName>
</protein>
<reference evidence="3" key="1">
    <citation type="submission" date="2021-04" db="EMBL/GenBank/DDBJ databases">
        <title>Devosia litorisediminis sp. nov., isolated from a sand dune.</title>
        <authorList>
            <person name="Park S."/>
            <person name="Yoon J.-H."/>
        </authorList>
    </citation>
    <scope>NUCLEOTIDE SEQUENCE</scope>
    <source>
        <strain evidence="3">BSSL-BM10</strain>
    </source>
</reference>
<dbReference type="PROSITE" id="PS50883">
    <property type="entry name" value="EAL"/>
    <property type="match status" value="1"/>
</dbReference>
<dbReference type="InterPro" id="IPR001633">
    <property type="entry name" value="EAL_dom"/>
</dbReference>
<dbReference type="CDD" id="cd01948">
    <property type="entry name" value="EAL"/>
    <property type="match status" value="1"/>
</dbReference>
<dbReference type="SMART" id="SM00052">
    <property type="entry name" value="EAL"/>
    <property type="match status" value="1"/>
</dbReference>
<feature type="transmembrane region" description="Helical" evidence="1">
    <location>
        <begin position="259"/>
        <end position="277"/>
    </location>
</feature>
<feature type="transmembrane region" description="Helical" evidence="1">
    <location>
        <begin position="289"/>
        <end position="306"/>
    </location>
</feature>
<gene>
    <name evidence="3" type="ORF">KD146_08050</name>
</gene>
<keyword evidence="1" id="KW-1133">Transmembrane helix</keyword>
<keyword evidence="1" id="KW-0812">Transmembrane</keyword>
<dbReference type="Pfam" id="PF00563">
    <property type="entry name" value="EAL"/>
    <property type="match status" value="1"/>
</dbReference>
<evidence type="ECO:0000313" key="4">
    <source>
        <dbReference type="Proteomes" id="UP000678281"/>
    </source>
</evidence>
<keyword evidence="1" id="KW-0472">Membrane</keyword>
<name>A0A942I5B3_9HYPH</name>
<keyword evidence="4" id="KW-1185">Reference proteome</keyword>
<organism evidence="3 4">
    <name type="scientific">Devosia litorisediminis</name>
    <dbReference type="NCBI Taxonomy" id="2829817"/>
    <lineage>
        <taxon>Bacteria</taxon>
        <taxon>Pseudomonadati</taxon>
        <taxon>Pseudomonadota</taxon>
        <taxon>Alphaproteobacteria</taxon>
        <taxon>Hyphomicrobiales</taxon>
        <taxon>Devosiaceae</taxon>
        <taxon>Devosia</taxon>
    </lineage>
</organism>
<accession>A0A942I5B3</accession>
<dbReference type="InterPro" id="IPR035919">
    <property type="entry name" value="EAL_sf"/>
</dbReference>
<dbReference type="PANTHER" id="PTHR33121">
    <property type="entry name" value="CYCLIC DI-GMP PHOSPHODIESTERASE PDEF"/>
    <property type="match status" value="1"/>
</dbReference>
<evidence type="ECO:0000259" key="2">
    <source>
        <dbReference type="PROSITE" id="PS50883"/>
    </source>
</evidence>
<dbReference type="Proteomes" id="UP000678281">
    <property type="component" value="Unassembled WGS sequence"/>
</dbReference>
<sequence>MRLISVLVLVGAVLASAWLGAFEPPDQELQGQRFAGTSRAPSGDMVFVEIDATSLQAVGVWPWPRTVHAALLDRLIELGALEVVFDIDFSAASTPQADGAFEAALTRAGGYAYLAAFQQTGTKGEIVLSRPLPRFEAQAPAVLVNVDGDGTALLESVPSAIQSIPALAYALVPQAGPAAPSITIDYGIDLSAVPSVSAISVLEGTVDPAILRDKQVVIGASAIELRDFFRVPRFGVLSGAVVQIAATETLKADRALSDLGFVPAALAGLLITALVMLMRKRFTVPQRALVVLIASLGLELAAWQALSQAAIVIDTMVFHAMVSGTLAICFLDERARRWRQSRRQQAQLAYLARHDEPSGALSRHAMLEALSATPDDGLNRTLIAVRLLRLDALNASLGNEVYDMVAREVTARLHELTDTLPARLDSDIFAFSVRHGRFGGTMIPSIAMVTSVLEAPYDIAGHTIMLETVFGSANQADADGEELLQQAEIALAVAQTAQARLVRYEPEHGQKIRDRRLLDLALRQALKRDEFYLLYQPQIDLKSGEMVGLEALLRWRHPELGIVSPADFIPLAEETGLIVQIGEWILHEACRQVAQWRWQGRISINVSAVQFQQGNLVAAVHNALVASGLPPHRLDIEITESMNIASDPANLEILHQLSDMGVRIAMDDFGTGYSSLSYLHSLPIHKIKIDQSFVRNLPNAQSEVIIETTIIMAQRLGKTVIAEGVETKQQRDYLASVGCDVGQGYLFGRPSFAIELALDQTSAA</sequence>
<dbReference type="Gene3D" id="3.30.70.270">
    <property type="match status" value="1"/>
</dbReference>
<dbReference type="SMART" id="SM01080">
    <property type="entry name" value="CHASE2"/>
    <property type="match status" value="1"/>
</dbReference>
<dbReference type="RefSeq" id="WP_212658178.1">
    <property type="nucleotide sequence ID" value="NZ_JAGXTP010000001.1"/>
</dbReference>
<dbReference type="AlphaFoldDB" id="A0A942I5B3"/>
<dbReference type="InterPro" id="IPR007890">
    <property type="entry name" value="CHASE2"/>
</dbReference>
<dbReference type="InterPro" id="IPR043128">
    <property type="entry name" value="Rev_trsase/Diguanyl_cyclase"/>
</dbReference>
<dbReference type="FunFam" id="3.20.20.450:FF:000001">
    <property type="entry name" value="Cyclic di-GMP phosphodiesterase yahA"/>
    <property type="match status" value="1"/>
</dbReference>
<evidence type="ECO:0000256" key="1">
    <source>
        <dbReference type="SAM" id="Phobius"/>
    </source>
</evidence>
<evidence type="ECO:0000313" key="3">
    <source>
        <dbReference type="EMBL" id="MBS3848646.1"/>
    </source>
</evidence>
<dbReference type="GO" id="GO:0071111">
    <property type="term" value="F:cyclic-guanylate-specific phosphodiesterase activity"/>
    <property type="evidence" value="ECO:0007669"/>
    <property type="project" value="InterPro"/>
</dbReference>
<comment type="caution">
    <text evidence="3">The sequence shown here is derived from an EMBL/GenBank/DDBJ whole genome shotgun (WGS) entry which is preliminary data.</text>
</comment>
<dbReference type="PANTHER" id="PTHR33121:SF71">
    <property type="entry name" value="OXYGEN SENSOR PROTEIN DOSP"/>
    <property type="match status" value="1"/>
</dbReference>
<dbReference type="InterPro" id="IPR050706">
    <property type="entry name" value="Cyclic-di-GMP_PDE-like"/>
</dbReference>
<proteinExistence type="predicted"/>
<dbReference type="Pfam" id="PF05226">
    <property type="entry name" value="CHASE2"/>
    <property type="match status" value="1"/>
</dbReference>
<dbReference type="InterPro" id="IPR029787">
    <property type="entry name" value="Nucleotide_cyclase"/>
</dbReference>
<dbReference type="SUPFAM" id="SSF141868">
    <property type="entry name" value="EAL domain-like"/>
    <property type="match status" value="1"/>
</dbReference>
<dbReference type="EMBL" id="JAGXTP010000001">
    <property type="protein sequence ID" value="MBS3848646.1"/>
    <property type="molecule type" value="Genomic_DNA"/>
</dbReference>